<evidence type="ECO:0000256" key="1">
    <source>
        <dbReference type="SAM" id="MobiDB-lite"/>
    </source>
</evidence>
<name>A0A8S9I152_BRACR</name>
<protein>
    <submittedName>
        <fullName evidence="2">Uncharacterized protein</fullName>
    </submittedName>
</protein>
<reference evidence="2" key="1">
    <citation type="submission" date="2019-12" db="EMBL/GenBank/DDBJ databases">
        <title>Genome sequencing and annotation of Brassica cretica.</title>
        <authorList>
            <person name="Studholme D.J."/>
            <person name="Sarris P.F."/>
        </authorList>
    </citation>
    <scope>NUCLEOTIDE SEQUENCE</scope>
    <source>
        <strain evidence="2">PFS-102/07</strain>
        <tissue evidence="2">Leaf</tissue>
    </source>
</reference>
<sequence length="82" mass="9316">MQNPAEDEGTLQRRHSSQKQVKPHGSRSNKRKQSAARELDSDQPRAVESDTQQVLGPRTYGFLKRPQGPRTMSLKRDLGGFR</sequence>
<feature type="compositionally biased region" description="Basic residues" evidence="1">
    <location>
        <begin position="12"/>
        <end position="34"/>
    </location>
</feature>
<proteinExistence type="predicted"/>
<organism evidence="2">
    <name type="scientific">Brassica cretica</name>
    <name type="common">Mustard</name>
    <dbReference type="NCBI Taxonomy" id="69181"/>
    <lineage>
        <taxon>Eukaryota</taxon>
        <taxon>Viridiplantae</taxon>
        <taxon>Streptophyta</taxon>
        <taxon>Embryophyta</taxon>
        <taxon>Tracheophyta</taxon>
        <taxon>Spermatophyta</taxon>
        <taxon>Magnoliopsida</taxon>
        <taxon>eudicotyledons</taxon>
        <taxon>Gunneridae</taxon>
        <taxon>Pentapetalae</taxon>
        <taxon>rosids</taxon>
        <taxon>malvids</taxon>
        <taxon>Brassicales</taxon>
        <taxon>Brassicaceae</taxon>
        <taxon>Brassiceae</taxon>
        <taxon>Brassica</taxon>
    </lineage>
</organism>
<dbReference type="EMBL" id="QGKY02001250">
    <property type="protein sequence ID" value="KAF2561608.1"/>
    <property type="molecule type" value="Genomic_DNA"/>
</dbReference>
<feature type="compositionally biased region" description="Basic and acidic residues" evidence="1">
    <location>
        <begin position="35"/>
        <end position="48"/>
    </location>
</feature>
<feature type="region of interest" description="Disordered" evidence="1">
    <location>
        <begin position="1"/>
        <end position="82"/>
    </location>
</feature>
<gene>
    <name evidence="2" type="ORF">F2Q70_00016787</name>
</gene>
<dbReference type="AlphaFoldDB" id="A0A8S9I152"/>
<comment type="caution">
    <text evidence="2">The sequence shown here is derived from an EMBL/GenBank/DDBJ whole genome shotgun (WGS) entry which is preliminary data.</text>
</comment>
<accession>A0A8S9I152</accession>
<evidence type="ECO:0000313" key="2">
    <source>
        <dbReference type="EMBL" id="KAF2561608.1"/>
    </source>
</evidence>